<keyword evidence="3" id="KW-0408">Iron</keyword>
<dbReference type="Pfam" id="PF04055">
    <property type="entry name" value="Radical_SAM"/>
    <property type="match status" value="1"/>
</dbReference>
<evidence type="ECO:0000313" key="9">
    <source>
        <dbReference type="Proteomes" id="UP000195897"/>
    </source>
</evidence>
<reference evidence="7" key="2">
    <citation type="journal article" date="2018" name="BMC Genomics">
        <title>Whole genome sequencing and function prediction of 133 gut anaerobes isolated from chicken caecum in pure cultures.</title>
        <authorList>
            <person name="Medvecky M."/>
            <person name="Cejkova D."/>
            <person name="Polansky O."/>
            <person name="Karasova D."/>
            <person name="Kubasova T."/>
            <person name="Cizek A."/>
            <person name="Rychlik I."/>
        </authorList>
    </citation>
    <scope>NUCLEOTIDE SEQUENCE</scope>
    <source>
        <strain evidence="7">An179</strain>
        <strain evidence="6">An180</strain>
    </source>
</reference>
<evidence type="ECO:0000259" key="5">
    <source>
        <dbReference type="PROSITE" id="PS51918"/>
    </source>
</evidence>
<dbReference type="Proteomes" id="UP000195326">
    <property type="component" value="Unassembled WGS sequence"/>
</dbReference>
<evidence type="ECO:0000313" key="8">
    <source>
        <dbReference type="Proteomes" id="UP000195326"/>
    </source>
</evidence>
<dbReference type="Proteomes" id="UP000195897">
    <property type="component" value="Unassembled WGS sequence"/>
</dbReference>
<dbReference type="CDD" id="cd01335">
    <property type="entry name" value="Radical_SAM"/>
    <property type="match status" value="1"/>
</dbReference>
<dbReference type="SUPFAM" id="SSF102114">
    <property type="entry name" value="Radical SAM enzymes"/>
    <property type="match status" value="1"/>
</dbReference>
<evidence type="ECO:0000256" key="1">
    <source>
        <dbReference type="ARBA" id="ARBA00022691"/>
    </source>
</evidence>
<dbReference type="InterPro" id="IPR013785">
    <property type="entry name" value="Aldolase_TIM"/>
</dbReference>
<dbReference type="GO" id="GO:0005737">
    <property type="term" value="C:cytoplasm"/>
    <property type="evidence" value="ECO:0007669"/>
    <property type="project" value="TreeGrafter"/>
</dbReference>
<evidence type="ECO:0000256" key="2">
    <source>
        <dbReference type="ARBA" id="ARBA00022723"/>
    </source>
</evidence>
<keyword evidence="4" id="KW-0411">Iron-sulfur</keyword>
<dbReference type="Gene3D" id="3.20.20.70">
    <property type="entry name" value="Aldolase class I"/>
    <property type="match status" value="1"/>
</dbReference>
<dbReference type="PANTHER" id="PTHR13932">
    <property type="entry name" value="COPROPORPHYRINIGEN III OXIDASE"/>
    <property type="match status" value="1"/>
</dbReference>
<name>A0A1Y4LWP8_9FIRM</name>
<dbReference type="EMBL" id="NFKK01000001">
    <property type="protein sequence ID" value="OUP54560.1"/>
    <property type="molecule type" value="Genomic_DNA"/>
</dbReference>
<reference evidence="8 9" key="1">
    <citation type="submission" date="2017-04" db="EMBL/GenBank/DDBJ databases">
        <title>Function of individual gut microbiota members based on whole genome sequencing of pure cultures obtained from chicken caecum.</title>
        <authorList>
            <person name="Medvecky M."/>
            <person name="Cejkova D."/>
            <person name="Polansky O."/>
            <person name="Karasova D."/>
            <person name="Kubasova T."/>
            <person name="Cizek A."/>
            <person name="Rychlik I."/>
        </authorList>
    </citation>
    <scope>NUCLEOTIDE SEQUENCE [LARGE SCALE GENOMIC DNA]</scope>
    <source>
        <strain evidence="8">An179</strain>
        <strain evidence="9">An180</strain>
    </source>
</reference>
<dbReference type="SFLD" id="SFLDG01065">
    <property type="entry name" value="anaerobic_coproporphyrinogen-I"/>
    <property type="match status" value="1"/>
</dbReference>
<keyword evidence="2" id="KW-0479">Metal-binding</keyword>
<dbReference type="NCBIfam" id="TIGR03994">
    <property type="entry name" value="rSAM_HemZ"/>
    <property type="match status" value="1"/>
</dbReference>
<dbReference type="PROSITE" id="PS51918">
    <property type="entry name" value="RADICAL_SAM"/>
    <property type="match status" value="1"/>
</dbReference>
<dbReference type="STRING" id="501571.GCA_900143195_02837"/>
<dbReference type="InterPro" id="IPR006638">
    <property type="entry name" value="Elp3/MiaA/NifB-like_rSAM"/>
</dbReference>
<dbReference type="InterPro" id="IPR058240">
    <property type="entry name" value="rSAM_sf"/>
</dbReference>
<gene>
    <name evidence="7" type="ORF">B5F15_05370</name>
    <name evidence="6" type="ORF">B5F17_01270</name>
</gene>
<dbReference type="GO" id="GO:0051539">
    <property type="term" value="F:4 iron, 4 sulfur cluster binding"/>
    <property type="evidence" value="ECO:0007669"/>
    <property type="project" value="TreeGrafter"/>
</dbReference>
<sequence length="488" mass="53527">MNYTLIGHDLIHAAEEMLFQLLPAALLRRQEDDGTDDFCCSALTERDGVMTVQTETRLAGVTRTSTRTAESTGLDEMARKRALSEIVKLGIYDTVAPGLQTPPDWGALTGVRPAKLVRSLLHRGMTRGQVAEQFRDRYFVSPARTALAVRCAAYAEQALDGLGEDEVSLYLGIPFCPSRCAYCSFVSSSIEKSAGLIEPYVDALCADVQGTGALLREMGKKVTSIYIGGGTPTTLSADQLARLMDVTAKAMDFSALREYTVEAGRPDTITPEKLHAIRAGGADRVSINPQTMNDEVLARIGRRHSADDVVRAYEQARSAGFRVINMDTIAGLDGDTPESFAETITKLIALDPENITVHTLAIKRGADLSDRAGNAAQHDAVRQMLDFAMEHLPRAGYGPYYLYRQKFSAGGFENVGWCKPDTESFYNIAMMEEIQTILSCGAGGVSKRVDRDTGRITRFTPPKYPREYLEAGERIQAGKRRLLRESED</sequence>
<organism evidence="7 8">
    <name type="scientific">Butyricicoccus pullicaecorum</name>
    <dbReference type="NCBI Taxonomy" id="501571"/>
    <lineage>
        <taxon>Bacteria</taxon>
        <taxon>Bacillati</taxon>
        <taxon>Bacillota</taxon>
        <taxon>Clostridia</taxon>
        <taxon>Eubacteriales</taxon>
        <taxon>Butyricicoccaceae</taxon>
        <taxon>Butyricicoccus</taxon>
    </lineage>
</organism>
<evidence type="ECO:0000313" key="7">
    <source>
        <dbReference type="EMBL" id="OUP59481.1"/>
    </source>
</evidence>
<keyword evidence="1" id="KW-0949">S-adenosyl-L-methionine</keyword>
<dbReference type="InterPro" id="IPR034505">
    <property type="entry name" value="Coproporphyrinogen-III_oxidase"/>
</dbReference>
<feature type="domain" description="Radical SAM core" evidence="5">
    <location>
        <begin position="161"/>
        <end position="404"/>
    </location>
</feature>
<dbReference type="AlphaFoldDB" id="A0A1Y4LWP8"/>
<dbReference type="InterPro" id="IPR023995">
    <property type="entry name" value="HemZ"/>
</dbReference>
<protein>
    <submittedName>
        <fullName evidence="7">Coproporphyrinogen dehydrogenase HemZ</fullName>
    </submittedName>
</protein>
<dbReference type="SFLD" id="SFLDS00029">
    <property type="entry name" value="Radical_SAM"/>
    <property type="match status" value="1"/>
</dbReference>
<dbReference type="GO" id="GO:0006779">
    <property type="term" value="P:porphyrin-containing compound biosynthetic process"/>
    <property type="evidence" value="ECO:0007669"/>
    <property type="project" value="TreeGrafter"/>
</dbReference>
<evidence type="ECO:0000313" key="6">
    <source>
        <dbReference type="EMBL" id="OUP54560.1"/>
    </source>
</evidence>
<evidence type="ECO:0000256" key="4">
    <source>
        <dbReference type="ARBA" id="ARBA00023014"/>
    </source>
</evidence>
<dbReference type="InterPro" id="IPR007197">
    <property type="entry name" value="rSAM"/>
</dbReference>
<dbReference type="SFLD" id="SFLDF00310">
    <property type="entry name" value="oxygen-independent_coproporphy"/>
    <property type="match status" value="1"/>
</dbReference>
<dbReference type="GO" id="GO:0046872">
    <property type="term" value="F:metal ion binding"/>
    <property type="evidence" value="ECO:0007669"/>
    <property type="project" value="UniProtKB-KW"/>
</dbReference>
<dbReference type="SMART" id="SM00729">
    <property type="entry name" value="Elp3"/>
    <property type="match status" value="1"/>
</dbReference>
<dbReference type="EMBL" id="NFKL01000006">
    <property type="protein sequence ID" value="OUP59481.1"/>
    <property type="molecule type" value="Genomic_DNA"/>
</dbReference>
<dbReference type="GO" id="GO:0003824">
    <property type="term" value="F:catalytic activity"/>
    <property type="evidence" value="ECO:0007669"/>
    <property type="project" value="InterPro"/>
</dbReference>
<dbReference type="PANTHER" id="PTHR13932:SF1">
    <property type="entry name" value="OXYGEN-INDEPENDENT COPROPORPHYRINOGEN-III OXIDASE-LIKE PROTEIN HEMZ"/>
    <property type="match status" value="1"/>
</dbReference>
<accession>A0A1Y4LWP8</accession>
<evidence type="ECO:0000256" key="3">
    <source>
        <dbReference type="ARBA" id="ARBA00023004"/>
    </source>
</evidence>
<comment type="caution">
    <text evidence="7">The sequence shown here is derived from an EMBL/GenBank/DDBJ whole genome shotgun (WGS) entry which is preliminary data.</text>
</comment>
<proteinExistence type="predicted"/>
<dbReference type="RefSeq" id="WP_016148144.1">
    <property type="nucleotide sequence ID" value="NZ_CABKSA010000002.1"/>
</dbReference>